<feature type="signal peptide" evidence="1">
    <location>
        <begin position="1"/>
        <end position="19"/>
    </location>
</feature>
<evidence type="ECO:0000256" key="1">
    <source>
        <dbReference type="SAM" id="SignalP"/>
    </source>
</evidence>
<dbReference type="Proteomes" id="UP000636518">
    <property type="component" value="Unassembled WGS sequence"/>
</dbReference>
<keyword evidence="1" id="KW-0732">Signal</keyword>
<gene>
    <name evidence="2" type="ORF">HU715_018500</name>
</gene>
<feature type="chain" id="PRO_5039196998" evidence="1">
    <location>
        <begin position="20"/>
        <end position="247"/>
    </location>
</feature>
<evidence type="ECO:0000313" key="3">
    <source>
        <dbReference type="Proteomes" id="UP000636518"/>
    </source>
</evidence>
<keyword evidence="3" id="KW-1185">Reference proteome</keyword>
<dbReference type="RefSeq" id="WP_217884338.1">
    <property type="nucleotide sequence ID" value="NZ_JABWRB020000002.1"/>
</dbReference>
<dbReference type="EMBL" id="JABWRB020000002">
    <property type="protein sequence ID" value="MBV4497339.1"/>
    <property type="molecule type" value="Genomic_DNA"/>
</dbReference>
<protein>
    <submittedName>
        <fullName evidence="2">Molecular chaperone</fullName>
    </submittedName>
</protein>
<reference evidence="2 3" key="1">
    <citation type="journal article" date="2020" name="Microorganisms">
        <title>Reliable Identification of Environmental Pseudomonas Isolates Using the rpoD Gene.</title>
        <authorList>
            <consortium name="The Broad Institute Genome Sequencing Platform"/>
            <person name="Girard L."/>
            <person name="Lood C."/>
            <person name="Rokni-Zadeh H."/>
            <person name="van Noort V."/>
            <person name="Lavigne R."/>
            <person name="De Mot R."/>
        </authorList>
    </citation>
    <scope>NUCLEOTIDE SEQUENCE [LARGE SCALE GENOMIC DNA]</scope>
    <source>
        <strain evidence="2 3">SWRI12</strain>
    </source>
</reference>
<sequence>MKQVLAWMGVFLSCSVAQAGPQIGVGVVYDYLDGDKSTYMKRVFNGGTSTAFVKVNILEILYNEDGTYQEVPLQNQASATAKDGLMASPARLIVPANGVQGTRLLFMGNRDKERYFRVRFVPVVPEAEDEFAVSAEEREAYKKERVAAGVKVLAGYGTVFFVRPKNTRFATVIDDNADRYLMRNNGNSVLVIDEFKDCAAKAENDCRPTTKHHVMAGRTFSFDKEAGREYRFTLIEGGQSKAIEIKG</sequence>
<comment type="caution">
    <text evidence="2">The sequence shown here is derived from an EMBL/GenBank/DDBJ whole genome shotgun (WGS) entry which is preliminary data.</text>
</comment>
<proteinExistence type="predicted"/>
<dbReference type="AlphaFoldDB" id="A0A9E2SW43"/>
<accession>A0A9E2SW43</accession>
<name>A0A9E2SW43_9PSED</name>
<organism evidence="2 3">
    <name type="scientific">Pseudomonas zanjanensis</name>
    <dbReference type="NCBI Taxonomy" id="2745496"/>
    <lineage>
        <taxon>Bacteria</taxon>
        <taxon>Pseudomonadati</taxon>
        <taxon>Pseudomonadota</taxon>
        <taxon>Gammaproteobacteria</taxon>
        <taxon>Pseudomonadales</taxon>
        <taxon>Pseudomonadaceae</taxon>
        <taxon>Pseudomonas</taxon>
    </lineage>
</organism>
<evidence type="ECO:0000313" key="2">
    <source>
        <dbReference type="EMBL" id="MBV4497339.1"/>
    </source>
</evidence>